<gene>
    <name evidence="2" type="ORF">BST63_16920</name>
</gene>
<comment type="caution">
    <text evidence="2">The sequence shown here is derived from an EMBL/GenBank/DDBJ whole genome shotgun (WGS) entry which is preliminary data.</text>
</comment>
<protein>
    <recommendedName>
        <fullName evidence="1">Helix-turn-helix domain-containing protein</fullName>
    </recommendedName>
</protein>
<evidence type="ECO:0000313" key="2">
    <source>
        <dbReference type="EMBL" id="OSJ28417.1"/>
    </source>
</evidence>
<feature type="domain" description="Helix-turn-helix" evidence="1">
    <location>
        <begin position="11"/>
        <end position="66"/>
    </location>
</feature>
<evidence type="ECO:0000313" key="3">
    <source>
        <dbReference type="Proteomes" id="UP000193884"/>
    </source>
</evidence>
<dbReference type="InterPro" id="IPR010093">
    <property type="entry name" value="SinI_DNA-bd"/>
</dbReference>
<dbReference type="Proteomes" id="UP000193884">
    <property type="component" value="Unassembled WGS sequence"/>
</dbReference>
<sequence length="113" mass="12811">MPNPANDNIRLLTPEQAASRLNITEDHLRDLVSEGVLGYINVGLGKKRPRRRFTETDLNEFIEGRRRREVPCPSTVTSVRRITNSTSSTKVIGFMAARNARLDEMQKSSRLQS</sequence>
<keyword evidence="3" id="KW-1185">Reference proteome</keyword>
<dbReference type="NCBIfam" id="TIGR01764">
    <property type="entry name" value="excise"/>
    <property type="match status" value="1"/>
</dbReference>
<proteinExistence type="predicted"/>
<dbReference type="EMBL" id="NAFK01000161">
    <property type="protein sequence ID" value="OSJ28417.1"/>
    <property type="molecule type" value="Genomic_DNA"/>
</dbReference>
<reference evidence="2 3" key="1">
    <citation type="submission" date="2017-03" db="EMBL/GenBank/DDBJ databases">
        <title>Whole genome sequences of fourteen strains of Bradyrhizobium canariense and one strain of Bradyrhizobium japonicum isolated from Lupinus (Papilionoideae: Genisteae) species in Algeria.</title>
        <authorList>
            <person name="Crovadore J."/>
            <person name="Chekireb D."/>
            <person name="Brachmann A."/>
            <person name="Chablais R."/>
            <person name="Cochard B."/>
            <person name="Lefort F."/>
        </authorList>
    </citation>
    <scope>NUCLEOTIDE SEQUENCE [LARGE SCALE GENOMIC DNA]</scope>
    <source>
        <strain evidence="2 3">UBMAN05</strain>
    </source>
</reference>
<name>A0ABX3X3F7_9BRAD</name>
<evidence type="ECO:0000259" key="1">
    <source>
        <dbReference type="Pfam" id="PF12728"/>
    </source>
</evidence>
<accession>A0ABX3X3F7</accession>
<dbReference type="InterPro" id="IPR041657">
    <property type="entry name" value="HTH_17"/>
</dbReference>
<dbReference type="Pfam" id="PF12728">
    <property type="entry name" value="HTH_17"/>
    <property type="match status" value="1"/>
</dbReference>
<organism evidence="2 3">
    <name type="scientific">Bradyrhizobium canariense</name>
    <dbReference type="NCBI Taxonomy" id="255045"/>
    <lineage>
        <taxon>Bacteria</taxon>
        <taxon>Pseudomonadati</taxon>
        <taxon>Pseudomonadota</taxon>
        <taxon>Alphaproteobacteria</taxon>
        <taxon>Hyphomicrobiales</taxon>
        <taxon>Nitrobacteraceae</taxon>
        <taxon>Bradyrhizobium</taxon>
    </lineage>
</organism>